<dbReference type="Pfam" id="PF01436">
    <property type="entry name" value="NHL"/>
    <property type="match status" value="1"/>
</dbReference>
<reference evidence="5" key="1">
    <citation type="submission" date="2021-02" db="EMBL/GenBank/DDBJ databases">
        <authorList>
            <person name="Nowell W R."/>
        </authorList>
    </citation>
    <scope>NUCLEOTIDE SEQUENCE</scope>
</reference>
<evidence type="ECO:0000313" key="6">
    <source>
        <dbReference type="Proteomes" id="UP000663866"/>
    </source>
</evidence>
<dbReference type="GO" id="GO:0005576">
    <property type="term" value="C:extracellular region"/>
    <property type="evidence" value="ECO:0007669"/>
    <property type="project" value="TreeGrafter"/>
</dbReference>
<dbReference type="InterPro" id="IPR001258">
    <property type="entry name" value="NHL_repeat"/>
</dbReference>
<gene>
    <name evidence="5" type="ORF">OVN521_LOCUS32244</name>
</gene>
<dbReference type="Proteomes" id="UP000663866">
    <property type="component" value="Unassembled WGS sequence"/>
</dbReference>
<dbReference type="PANTHER" id="PTHR10680">
    <property type="entry name" value="PEPTIDYL-GLYCINE ALPHA-AMIDATING MONOOXYGENASE"/>
    <property type="match status" value="1"/>
</dbReference>
<keyword evidence="6" id="KW-1185">Reference proteome</keyword>
<evidence type="ECO:0008006" key="7">
    <source>
        <dbReference type="Google" id="ProtNLM"/>
    </source>
</evidence>
<evidence type="ECO:0000256" key="3">
    <source>
        <dbReference type="ARBA" id="ARBA00023180"/>
    </source>
</evidence>
<feature type="non-terminal residue" evidence="5">
    <location>
        <position position="1"/>
    </location>
</feature>
<dbReference type="Gene3D" id="2.40.10.500">
    <property type="match status" value="1"/>
</dbReference>
<evidence type="ECO:0000313" key="5">
    <source>
        <dbReference type="EMBL" id="CAF4328928.1"/>
    </source>
</evidence>
<dbReference type="SUPFAM" id="SSF101898">
    <property type="entry name" value="NHL repeat"/>
    <property type="match status" value="1"/>
</dbReference>
<dbReference type="CDD" id="cd05819">
    <property type="entry name" value="NHL"/>
    <property type="match status" value="1"/>
</dbReference>
<evidence type="ECO:0000256" key="4">
    <source>
        <dbReference type="PROSITE-ProRule" id="PRU00504"/>
    </source>
</evidence>
<dbReference type="PANTHER" id="PTHR10680:SF28">
    <property type="entry name" value="SMP-30_GLUCONOLACTONASE_LRE-LIKE REGION DOMAIN-CONTAINING PROTEIN"/>
    <property type="match status" value="1"/>
</dbReference>
<sequence>IPEIPVNARWEQSGVTVAGGNGEGDVTDQLSNPEGLFIDDDEKTVVIADWGNHRIVQWKVGNRSGHVIAGGNGQGSRLDQLDRPTDVLIDKETDSLIICDRWNRRIARWSRRTGANQGEILINNIFCRGLAMDDERYLYVSDTNKHEVRRYQMGDKNGTLVAGGKGPGAGLNQLKMPAYLFVDRQQSVYVSDMENNRVMKWNKGATEGIIIAGSQDYGNARTQSIHPSGLIVDSLGTLYIVETANDRVMRWTQGAKQGIIIVGGNGKGKEANQFEHPRGLSFDRQGNLYVVDENNNRVQRFSIQ</sequence>
<keyword evidence="2" id="KW-0677">Repeat</keyword>
<evidence type="ECO:0000256" key="1">
    <source>
        <dbReference type="ARBA" id="ARBA00022729"/>
    </source>
</evidence>
<accession>A0A820JY80</accession>
<keyword evidence="3" id="KW-0325">Glycoprotein</keyword>
<evidence type="ECO:0000256" key="2">
    <source>
        <dbReference type="ARBA" id="ARBA00022737"/>
    </source>
</evidence>
<dbReference type="EMBL" id="CAJOBG010022188">
    <property type="protein sequence ID" value="CAF4328928.1"/>
    <property type="molecule type" value="Genomic_DNA"/>
</dbReference>
<dbReference type="PROSITE" id="PS51125">
    <property type="entry name" value="NHL"/>
    <property type="match status" value="1"/>
</dbReference>
<comment type="caution">
    <text evidence="5">The sequence shown here is derived from an EMBL/GenBank/DDBJ whole genome shotgun (WGS) entry which is preliminary data.</text>
</comment>
<protein>
    <recommendedName>
        <fullName evidence="7">6-bladed beta-propeller</fullName>
    </recommendedName>
</protein>
<keyword evidence="1" id="KW-0732">Signal</keyword>
<dbReference type="Gene3D" id="2.120.10.30">
    <property type="entry name" value="TolB, C-terminal domain"/>
    <property type="match status" value="2"/>
</dbReference>
<proteinExistence type="predicted"/>
<organism evidence="5 6">
    <name type="scientific">Rotaria magnacalcarata</name>
    <dbReference type="NCBI Taxonomy" id="392030"/>
    <lineage>
        <taxon>Eukaryota</taxon>
        <taxon>Metazoa</taxon>
        <taxon>Spiralia</taxon>
        <taxon>Gnathifera</taxon>
        <taxon>Rotifera</taxon>
        <taxon>Eurotatoria</taxon>
        <taxon>Bdelloidea</taxon>
        <taxon>Philodinida</taxon>
        <taxon>Philodinidae</taxon>
        <taxon>Rotaria</taxon>
    </lineage>
</organism>
<feature type="repeat" description="NHL" evidence="4">
    <location>
        <begin position="267"/>
        <end position="304"/>
    </location>
</feature>
<dbReference type="AlphaFoldDB" id="A0A820JY80"/>
<dbReference type="InterPro" id="IPR011042">
    <property type="entry name" value="6-blade_b-propeller_TolB-like"/>
</dbReference>
<name>A0A820JY80_9BILA</name>